<dbReference type="GO" id="GO:0005886">
    <property type="term" value="C:plasma membrane"/>
    <property type="evidence" value="ECO:0007669"/>
    <property type="project" value="UniProtKB-SubCell"/>
</dbReference>
<dbReference type="Proteomes" id="UP000030624">
    <property type="component" value="Chromosome"/>
</dbReference>
<dbReference type="KEGG" id="gac:GACE_0597"/>
<sequence length="299" mass="33784">MVAYHIKLMEGDEVSFVDAIYWTITTMTTVGYGDIVMKTPTGKIFSIFVQIYGIAFLFGIAFPYIVVPWAERKFLLKLPEKAELERHVAVFGFTKLTPFLVEELEKMGIDYIIVEDSREKAIQAIENGYSVVHSQMDNVVETANLEKAMAIVIMWEEVEKSIDVLITVKDMSVQKLAVVSDPRYAKYLHYAGVDKVITPKSVAGVHIANILTEKQRGVLNIRKILANHGITEIMLPKKSRLAGSTVETLQSRYNVKIIAVCREGRLVFRPDRNYRIGEGSIILAFGEDRDLYSLLRDAS</sequence>
<dbReference type="Gene3D" id="3.30.70.1450">
    <property type="entry name" value="Regulator of K+ conductance, C-terminal domain"/>
    <property type="match status" value="1"/>
</dbReference>
<keyword evidence="2" id="KW-0812">Transmembrane</keyword>
<dbReference type="InterPro" id="IPR036291">
    <property type="entry name" value="NAD(P)-bd_dom_sf"/>
</dbReference>
<dbReference type="Pfam" id="PF02254">
    <property type="entry name" value="TrkA_N"/>
    <property type="match status" value="1"/>
</dbReference>
<keyword evidence="2" id="KW-0472">Membrane</keyword>
<dbReference type="STRING" id="565033.GACE_0597"/>
<dbReference type="PANTHER" id="PTHR43833:SF13">
    <property type="entry name" value="POTASSIUM CHANNEL PROTEIN 2-RELATED"/>
    <property type="match status" value="1"/>
</dbReference>
<gene>
    <name evidence="4" type="ORF">GACE_0597</name>
</gene>
<dbReference type="SUPFAM" id="SSF81324">
    <property type="entry name" value="Voltage-gated potassium channels"/>
    <property type="match status" value="1"/>
</dbReference>
<keyword evidence="4" id="KW-0813">Transport</keyword>
<dbReference type="EMBL" id="CP009552">
    <property type="protein sequence ID" value="AIY89649.1"/>
    <property type="molecule type" value="Genomic_DNA"/>
</dbReference>
<dbReference type="Gene3D" id="3.40.50.720">
    <property type="entry name" value="NAD(P)-binding Rossmann-like Domain"/>
    <property type="match status" value="1"/>
</dbReference>
<keyword evidence="4" id="KW-0406">Ion transport</keyword>
<dbReference type="PROSITE" id="PS51202">
    <property type="entry name" value="RCK_C"/>
    <property type="match status" value="1"/>
</dbReference>
<feature type="domain" description="RCK C-terminal" evidence="3">
    <location>
        <begin position="216"/>
        <end position="299"/>
    </location>
</feature>
<accession>A0A0A7GCA5</accession>
<dbReference type="InterPro" id="IPR003148">
    <property type="entry name" value="RCK_N"/>
</dbReference>
<feature type="transmembrane region" description="Helical" evidence="2">
    <location>
        <begin position="44"/>
        <end position="67"/>
    </location>
</feature>
<dbReference type="Gene3D" id="1.10.287.70">
    <property type="match status" value="1"/>
</dbReference>
<dbReference type="InterPro" id="IPR006037">
    <property type="entry name" value="RCK_C"/>
</dbReference>
<evidence type="ECO:0000256" key="2">
    <source>
        <dbReference type="SAM" id="Phobius"/>
    </source>
</evidence>
<dbReference type="eggNOG" id="arCOG01960">
    <property type="taxonomic scope" value="Archaea"/>
</dbReference>
<reference evidence="4 5" key="1">
    <citation type="journal article" date="2015" name="Appl. Environ. Microbiol.">
        <title>The Geoglobus acetivorans genome: Fe(III) reduction, acetate utilization, autotrophic growth, and degradation of aromatic compounds in a hyperthermophilic archaeon.</title>
        <authorList>
            <person name="Mardanov A.V."/>
            <person name="Slododkina G.B."/>
            <person name="Slobodkin A.I."/>
            <person name="Beletsky A.V."/>
            <person name="Gavrilov S.N."/>
            <person name="Kublanov I.V."/>
            <person name="Bonch-Osmolovskaya E.A."/>
            <person name="Skryabin K.G."/>
            <person name="Ravin N.V."/>
        </authorList>
    </citation>
    <scope>NUCLEOTIDE SEQUENCE [LARGE SCALE GENOMIC DNA]</scope>
    <source>
        <strain evidence="4 5">SBH6</strain>
    </source>
</reference>
<evidence type="ECO:0000313" key="5">
    <source>
        <dbReference type="Proteomes" id="UP000030624"/>
    </source>
</evidence>
<dbReference type="InterPro" id="IPR003938">
    <property type="entry name" value="K_chnl_volt-dep_EAG/ELK/ERG"/>
</dbReference>
<dbReference type="PRINTS" id="PR01463">
    <property type="entry name" value="EAGCHANLFMLY"/>
</dbReference>
<organism evidence="4 5">
    <name type="scientific">Geoglobus acetivorans</name>
    <dbReference type="NCBI Taxonomy" id="565033"/>
    <lineage>
        <taxon>Archaea</taxon>
        <taxon>Methanobacteriati</taxon>
        <taxon>Methanobacteriota</taxon>
        <taxon>Archaeoglobi</taxon>
        <taxon>Archaeoglobales</taxon>
        <taxon>Archaeoglobaceae</taxon>
        <taxon>Geoglobus</taxon>
    </lineage>
</organism>
<dbReference type="SUPFAM" id="SSF116726">
    <property type="entry name" value="TrkA C-terminal domain-like"/>
    <property type="match status" value="1"/>
</dbReference>
<dbReference type="InterPro" id="IPR036721">
    <property type="entry name" value="RCK_C_sf"/>
</dbReference>
<dbReference type="InterPro" id="IPR050721">
    <property type="entry name" value="Trk_Ktr_HKT_K-transport"/>
</dbReference>
<dbReference type="SUPFAM" id="SSF51735">
    <property type="entry name" value="NAD(P)-binding Rossmann-fold domains"/>
    <property type="match status" value="1"/>
</dbReference>
<evidence type="ECO:0000259" key="3">
    <source>
        <dbReference type="PROSITE" id="PS51202"/>
    </source>
</evidence>
<dbReference type="HOGENOM" id="CLU_050982_2_0_2"/>
<dbReference type="PANTHER" id="PTHR43833">
    <property type="entry name" value="POTASSIUM CHANNEL PROTEIN 2-RELATED-RELATED"/>
    <property type="match status" value="1"/>
</dbReference>
<keyword evidence="4" id="KW-0407">Ion channel</keyword>
<proteinExistence type="predicted"/>
<dbReference type="AlphaFoldDB" id="A0A0A7GCA5"/>
<dbReference type="Pfam" id="PF02080">
    <property type="entry name" value="TrkA_C"/>
    <property type="match status" value="1"/>
</dbReference>
<protein>
    <submittedName>
        <fullName evidence="4">Potassium channel protein</fullName>
    </submittedName>
</protein>
<dbReference type="GO" id="GO:0005249">
    <property type="term" value="F:voltage-gated potassium channel activity"/>
    <property type="evidence" value="ECO:0007669"/>
    <property type="project" value="InterPro"/>
</dbReference>
<evidence type="ECO:0000313" key="4">
    <source>
        <dbReference type="EMBL" id="AIY89649.1"/>
    </source>
</evidence>
<comment type="subcellular location">
    <subcellularLocation>
        <location evidence="1">Cell membrane</location>
        <topology evidence="1">Multi-pass membrane protein</topology>
    </subcellularLocation>
</comment>
<name>A0A0A7GCA5_GEOAI</name>
<evidence type="ECO:0000256" key="1">
    <source>
        <dbReference type="ARBA" id="ARBA00004651"/>
    </source>
</evidence>
<dbReference type="InterPro" id="IPR013099">
    <property type="entry name" value="K_chnl_dom"/>
</dbReference>
<keyword evidence="2" id="KW-1133">Transmembrane helix</keyword>
<dbReference type="Pfam" id="PF07885">
    <property type="entry name" value="Ion_trans_2"/>
    <property type="match status" value="1"/>
</dbReference>